<dbReference type="EMBL" id="CM026424">
    <property type="protein sequence ID" value="KAG0579589.1"/>
    <property type="molecule type" value="Genomic_DNA"/>
</dbReference>
<reference evidence="2" key="1">
    <citation type="submission" date="2020-06" db="EMBL/GenBank/DDBJ databases">
        <title>WGS assembly of Ceratodon purpureus strain R40.</title>
        <authorList>
            <person name="Carey S.B."/>
            <person name="Jenkins J."/>
            <person name="Shu S."/>
            <person name="Lovell J.T."/>
            <person name="Sreedasyam A."/>
            <person name="Maumus F."/>
            <person name="Tiley G.P."/>
            <person name="Fernandez-Pozo N."/>
            <person name="Barry K."/>
            <person name="Chen C."/>
            <person name="Wang M."/>
            <person name="Lipzen A."/>
            <person name="Daum C."/>
            <person name="Saski C.A."/>
            <person name="Payton A.C."/>
            <person name="Mcbreen J.C."/>
            <person name="Conrad R.E."/>
            <person name="Kollar L.M."/>
            <person name="Olsson S."/>
            <person name="Huttunen S."/>
            <person name="Landis J.B."/>
            <person name="Wickett N.J."/>
            <person name="Johnson M.G."/>
            <person name="Rensing S.A."/>
            <person name="Grimwood J."/>
            <person name="Schmutz J."/>
            <person name="Mcdaniel S.F."/>
        </authorList>
    </citation>
    <scope>NUCLEOTIDE SEQUENCE</scope>
    <source>
        <strain evidence="2">R40</strain>
    </source>
</reference>
<accession>A0A8T0I9E1</accession>
<dbReference type="PANTHER" id="PTHR34686">
    <property type="entry name" value="MATERNAL EFFECT EMBRYO ARREST PROTEIN"/>
    <property type="match status" value="1"/>
</dbReference>
<feature type="compositionally biased region" description="Polar residues" evidence="1">
    <location>
        <begin position="10"/>
        <end position="20"/>
    </location>
</feature>
<protein>
    <submittedName>
        <fullName evidence="2">Uncharacterized protein</fullName>
    </submittedName>
</protein>
<dbReference type="PANTHER" id="PTHR34686:SF1">
    <property type="entry name" value="MATERNAL EFFECT EMBRYO ARREST 59"/>
    <property type="match status" value="1"/>
</dbReference>
<sequence>MMMKMVLDQPSGSDDLTNPQEEGHPSTLEEEEQRSRELQRSLEASIPKPLPKPLRSECEIEFSATNSSLREPEQPRYEEFEAADYKAPPHPPQYQKYQELLSKQTHPQDSTTFGDATEDYTASDYYDKMRAVDKEHHHTTGTGFIKISEPDEQGEGFHHLSHPREVPNAPKAGISNPAMNDWVPQPDPKVPKSNKPLRSESNVDSWN</sequence>
<keyword evidence="3" id="KW-1185">Reference proteome</keyword>
<dbReference type="AlphaFoldDB" id="A0A8T0I9E1"/>
<organism evidence="2 3">
    <name type="scientific">Ceratodon purpureus</name>
    <name type="common">Fire moss</name>
    <name type="synonym">Dicranum purpureum</name>
    <dbReference type="NCBI Taxonomy" id="3225"/>
    <lineage>
        <taxon>Eukaryota</taxon>
        <taxon>Viridiplantae</taxon>
        <taxon>Streptophyta</taxon>
        <taxon>Embryophyta</taxon>
        <taxon>Bryophyta</taxon>
        <taxon>Bryophytina</taxon>
        <taxon>Bryopsida</taxon>
        <taxon>Dicranidae</taxon>
        <taxon>Pseudoditrichales</taxon>
        <taxon>Ditrichaceae</taxon>
        <taxon>Ceratodon</taxon>
    </lineage>
</organism>
<dbReference type="Proteomes" id="UP000822688">
    <property type="component" value="Chromosome 4"/>
</dbReference>
<evidence type="ECO:0000313" key="2">
    <source>
        <dbReference type="EMBL" id="KAG0579589.1"/>
    </source>
</evidence>
<proteinExistence type="predicted"/>
<name>A0A8T0I9E1_CERPU</name>
<gene>
    <name evidence="2" type="ORF">KC19_4G108800</name>
</gene>
<feature type="region of interest" description="Disordered" evidence="1">
    <location>
        <begin position="1"/>
        <end position="57"/>
    </location>
</feature>
<evidence type="ECO:0000313" key="3">
    <source>
        <dbReference type="Proteomes" id="UP000822688"/>
    </source>
</evidence>
<evidence type="ECO:0000256" key="1">
    <source>
        <dbReference type="SAM" id="MobiDB-lite"/>
    </source>
</evidence>
<comment type="caution">
    <text evidence="2">The sequence shown here is derived from an EMBL/GenBank/DDBJ whole genome shotgun (WGS) entry which is preliminary data.</text>
</comment>
<feature type="region of interest" description="Disordered" evidence="1">
    <location>
        <begin position="137"/>
        <end position="207"/>
    </location>
</feature>
<feature type="compositionally biased region" description="Basic and acidic residues" evidence="1">
    <location>
        <begin position="155"/>
        <end position="165"/>
    </location>
</feature>